<protein>
    <recommendedName>
        <fullName evidence="4">Reverse transcriptase (RNA-dependent DNA polymerase)</fullName>
    </recommendedName>
</protein>
<reference evidence="3" key="1">
    <citation type="journal article" date="2019" name="Int. J. Syst. Evol. Microbiol.">
        <title>The Global Catalogue of Microorganisms (GCM) 10K type strain sequencing project: providing services to taxonomists for standard genome sequencing and annotation.</title>
        <authorList>
            <consortium name="The Broad Institute Genomics Platform"/>
            <consortium name="The Broad Institute Genome Sequencing Center for Infectious Disease"/>
            <person name="Wu L."/>
            <person name="Ma J."/>
        </authorList>
    </citation>
    <scope>NUCLEOTIDE SEQUENCE [LARGE SCALE GENOMIC DNA]</scope>
    <source>
        <strain evidence="3">JCM 17705</strain>
    </source>
</reference>
<proteinExistence type="predicted"/>
<organism evidence="2 3">
    <name type="scientific">Mucilaginibacter gynuensis</name>
    <dbReference type="NCBI Taxonomy" id="1302236"/>
    <lineage>
        <taxon>Bacteria</taxon>
        <taxon>Pseudomonadati</taxon>
        <taxon>Bacteroidota</taxon>
        <taxon>Sphingobacteriia</taxon>
        <taxon>Sphingobacteriales</taxon>
        <taxon>Sphingobacteriaceae</taxon>
        <taxon>Mucilaginibacter</taxon>
    </lineage>
</organism>
<comment type="caution">
    <text evidence="2">The sequence shown here is derived from an EMBL/GenBank/DDBJ whole genome shotgun (WGS) entry which is preliminary data.</text>
</comment>
<keyword evidence="1" id="KW-1133">Transmembrane helix</keyword>
<dbReference type="EMBL" id="BAABFT010000028">
    <property type="protein sequence ID" value="GAA4341115.1"/>
    <property type="molecule type" value="Genomic_DNA"/>
</dbReference>
<name>A0ABP8HMB6_9SPHI</name>
<feature type="transmembrane region" description="Helical" evidence="1">
    <location>
        <begin position="93"/>
        <end position="112"/>
    </location>
</feature>
<keyword evidence="1" id="KW-0812">Transmembrane</keyword>
<accession>A0ABP8HMB6</accession>
<evidence type="ECO:0000256" key="1">
    <source>
        <dbReference type="SAM" id="Phobius"/>
    </source>
</evidence>
<dbReference type="RefSeq" id="WP_345214271.1">
    <property type="nucleotide sequence ID" value="NZ_BAABFT010000028.1"/>
</dbReference>
<evidence type="ECO:0000313" key="3">
    <source>
        <dbReference type="Proteomes" id="UP001500582"/>
    </source>
</evidence>
<evidence type="ECO:0000313" key="2">
    <source>
        <dbReference type="EMBL" id="GAA4341115.1"/>
    </source>
</evidence>
<keyword evidence="3" id="KW-1185">Reference proteome</keyword>
<evidence type="ECO:0008006" key="4">
    <source>
        <dbReference type="Google" id="ProtNLM"/>
    </source>
</evidence>
<gene>
    <name evidence="2" type="ORF">GCM10023149_53130</name>
</gene>
<keyword evidence="1" id="KW-0472">Membrane</keyword>
<dbReference type="Proteomes" id="UP001500582">
    <property type="component" value="Unassembled WGS sequence"/>
</dbReference>
<sequence length="643" mass="76316">MHVHPKNFNLGYFLKEYHFEKAIMLLKKQLDEKTFTFRTIDLEIYRKEKSMDNFDIKKLYNNYIEKDLLYNYRSLFYNYEYNIPKGAYGIRKFNFTSFNLLVLYYALGFYFYEVLYDSLTRLEPVKSKLKNIKTFYGGNINFENPTKSQIYYQNDYSEFTKGIKESVKRGLTENKKICIIKLDIQDFYGSIKNGLLLEVIEKYSLPSKCKELYFNTTTKEAILNLLTFYNKKEYGLPLSTQNIVSNFISYIFLFELDNHIQNLPIYQESGFSYFRYVDDFFLIFLRDRNVKNDIIGEEIFEYSTNISDFLSNDLSLKINHLKSQNWIIEDKSDYENFLTKEKFISFTDPIKMKISGAKKTADKFKEVCEIIEQLKKDFVKYGKTEIKNHDDIALKEIFITSVKDYVKSSKAKNALNTVFENWNPILTLNSVKALMFLLGNSKTGFKAAKDYLLDKTELKLKKTQNIYLLEKFLKLETYDDSLDRIVLSITKNKSLYLALVQRMIKGKADKTKKYLPIKNDILRENDSLMQQIKMMVLAEEEQKFNVAFNHLLNTFHLLCYIKDSSKVETSLKKYNQDSIVIFLTKIKASIQEINFVMSFFDRRNKNNISHPGDSLMENWVVNKNEYKKYYKKMVHLIKRKISN</sequence>